<sequence length="194" mass="22658">HSEPNKQHNLSHHVPRCIHNPTLVGNACLWRTTLFYDWPFKTNCKLLQFDDLLLSCYNNIRAISSTDGDKFLCNCISGTLDLVNEKCSIARFYYMDFFLLNVNFAVFLRKFRQLWSGKTFFLKLIKFTLQYSFDIISLIIIALKLALYIIVYLKIVFYNVGSRGNMKTPISKSMKMSIFVSFLISMAEWPNSLF</sequence>
<dbReference type="EMBL" id="BTRK01000002">
    <property type="protein sequence ID" value="GMR35748.1"/>
    <property type="molecule type" value="Genomic_DNA"/>
</dbReference>
<keyword evidence="1" id="KW-1133">Transmembrane helix</keyword>
<evidence type="ECO:0000313" key="3">
    <source>
        <dbReference type="Proteomes" id="UP001328107"/>
    </source>
</evidence>
<protein>
    <submittedName>
        <fullName evidence="2">Uncharacterized protein</fullName>
    </submittedName>
</protein>
<keyword evidence="1" id="KW-0472">Membrane</keyword>
<feature type="non-terminal residue" evidence="2">
    <location>
        <position position="1"/>
    </location>
</feature>
<gene>
    <name evidence="2" type="ORF">PMAYCL1PPCAC_05943</name>
</gene>
<accession>A0AAN5C3I0</accession>
<feature type="transmembrane region" description="Helical" evidence="1">
    <location>
        <begin position="92"/>
        <end position="111"/>
    </location>
</feature>
<name>A0AAN5C3I0_9BILA</name>
<evidence type="ECO:0000313" key="2">
    <source>
        <dbReference type="EMBL" id="GMR35748.1"/>
    </source>
</evidence>
<comment type="caution">
    <text evidence="2">The sequence shown here is derived from an EMBL/GenBank/DDBJ whole genome shotgun (WGS) entry which is preliminary data.</text>
</comment>
<evidence type="ECO:0000256" key="1">
    <source>
        <dbReference type="SAM" id="Phobius"/>
    </source>
</evidence>
<reference evidence="3" key="1">
    <citation type="submission" date="2022-10" db="EMBL/GenBank/DDBJ databases">
        <title>Genome assembly of Pristionchus species.</title>
        <authorList>
            <person name="Yoshida K."/>
            <person name="Sommer R.J."/>
        </authorList>
    </citation>
    <scope>NUCLEOTIDE SEQUENCE [LARGE SCALE GENOMIC DNA]</scope>
    <source>
        <strain evidence="3">RS5460</strain>
    </source>
</reference>
<dbReference type="AlphaFoldDB" id="A0AAN5C3I0"/>
<dbReference type="Proteomes" id="UP001328107">
    <property type="component" value="Unassembled WGS sequence"/>
</dbReference>
<keyword evidence="3" id="KW-1185">Reference proteome</keyword>
<proteinExistence type="predicted"/>
<feature type="transmembrane region" description="Helical" evidence="1">
    <location>
        <begin position="131"/>
        <end position="153"/>
    </location>
</feature>
<feature type="non-terminal residue" evidence="2">
    <location>
        <position position="194"/>
    </location>
</feature>
<organism evidence="2 3">
    <name type="scientific">Pristionchus mayeri</name>
    <dbReference type="NCBI Taxonomy" id="1317129"/>
    <lineage>
        <taxon>Eukaryota</taxon>
        <taxon>Metazoa</taxon>
        <taxon>Ecdysozoa</taxon>
        <taxon>Nematoda</taxon>
        <taxon>Chromadorea</taxon>
        <taxon>Rhabditida</taxon>
        <taxon>Rhabditina</taxon>
        <taxon>Diplogasteromorpha</taxon>
        <taxon>Diplogasteroidea</taxon>
        <taxon>Neodiplogasteridae</taxon>
        <taxon>Pristionchus</taxon>
    </lineage>
</organism>
<keyword evidence="1" id="KW-0812">Transmembrane</keyword>